<dbReference type="KEGG" id="cbak:DA792_07960"/>
<organism evidence="2 3">
    <name type="scientific">Celeribacter baekdonensis</name>
    <dbReference type="NCBI Taxonomy" id="875171"/>
    <lineage>
        <taxon>Bacteria</taxon>
        <taxon>Pseudomonadati</taxon>
        <taxon>Pseudomonadota</taxon>
        <taxon>Alphaproteobacteria</taxon>
        <taxon>Rhodobacterales</taxon>
        <taxon>Roseobacteraceae</taxon>
        <taxon>Celeribacter</taxon>
    </lineage>
</organism>
<reference evidence="2 3" key="1">
    <citation type="submission" date="2018-03" db="EMBL/GenBank/DDBJ databases">
        <title>The Complete Genome of Celeribacter baekdonensis strain LH4, a Thiosulfate-Oxidizing Alphaproteobacterium Isolated from Gulf of Mexico Continental Slope Sediments.</title>
        <authorList>
            <person name="Flood B.E."/>
            <person name="Bailey J.V."/>
            <person name="Leprich D."/>
        </authorList>
    </citation>
    <scope>NUCLEOTIDE SEQUENCE [LARGE SCALE GENOMIC DNA]</scope>
    <source>
        <strain evidence="2 3">LH4</strain>
    </source>
</reference>
<protein>
    <submittedName>
        <fullName evidence="2">Uncharacterized protein</fullName>
    </submittedName>
</protein>
<evidence type="ECO:0000313" key="3">
    <source>
        <dbReference type="Proteomes" id="UP000241447"/>
    </source>
</evidence>
<evidence type="ECO:0000313" key="2">
    <source>
        <dbReference type="EMBL" id="AVW91030.1"/>
    </source>
</evidence>
<feature type="region of interest" description="Disordered" evidence="1">
    <location>
        <begin position="1"/>
        <end position="27"/>
    </location>
</feature>
<dbReference type="OrthoDB" id="7867690at2"/>
<evidence type="ECO:0000256" key="1">
    <source>
        <dbReference type="SAM" id="MobiDB-lite"/>
    </source>
</evidence>
<accession>A0A2R4M1F5</accession>
<dbReference type="EMBL" id="CP028475">
    <property type="protein sequence ID" value="AVW91030.1"/>
    <property type="molecule type" value="Genomic_DNA"/>
</dbReference>
<dbReference type="AlphaFoldDB" id="A0A2R4M1F5"/>
<name>A0A2R4M1F5_9RHOB</name>
<dbReference type="Proteomes" id="UP000241447">
    <property type="component" value="Chromosome"/>
</dbReference>
<proteinExistence type="predicted"/>
<dbReference type="RefSeq" id="WP_107719486.1">
    <property type="nucleotide sequence ID" value="NZ_CP028475.1"/>
</dbReference>
<sequence length="63" mass="7129">MKQRKPSAPTVVPFPSARRSRKRVGGPLADMRAEALRDRFRQVSEASYTGDATTPLKKLLKRF</sequence>
<gene>
    <name evidence="2" type="ORF">DA792_07960</name>
</gene>